<dbReference type="EMBL" id="CAVNYO010000476">
    <property type="protein sequence ID" value="CAK5283798.1"/>
    <property type="molecule type" value="Genomic_DNA"/>
</dbReference>
<reference evidence="1" key="1">
    <citation type="submission" date="2023-11" db="EMBL/GenBank/DDBJ databases">
        <authorList>
            <person name="De Vega J J."/>
            <person name="De Vega J J."/>
        </authorList>
    </citation>
    <scope>NUCLEOTIDE SEQUENCE</scope>
</reference>
<name>A0AAD2HX87_9AGAR</name>
<keyword evidence="2" id="KW-1185">Reference proteome</keyword>
<accession>A0AAD2HX87</accession>
<gene>
    <name evidence="1" type="ORF">MYCIT1_LOCUS36622</name>
</gene>
<comment type="caution">
    <text evidence="1">The sequence shown here is derived from an EMBL/GenBank/DDBJ whole genome shotgun (WGS) entry which is preliminary data.</text>
</comment>
<protein>
    <submittedName>
        <fullName evidence="1">Uncharacterized protein</fullName>
    </submittedName>
</protein>
<evidence type="ECO:0000313" key="2">
    <source>
        <dbReference type="Proteomes" id="UP001295794"/>
    </source>
</evidence>
<evidence type="ECO:0000313" key="1">
    <source>
        <dbReference type="EMBL" id="CAK5283798.1"/>
    </source>
</evidence>
<feature type="non-terminal residue" evidence="1">
    <location>
        <position position="95"/>
    </location>
</feature>
<organism evidence="1 2">
    <name type="scientific">Mycena citricolor</name>
    <dbReference type="NCBI Taxonomy" id="2018698"/>
    <lineage>
        <taxon>Eukaryota</taxon>
        <taxon>Fungi</taxon>
        <taxon>Dikarya</taxon>
        <taxon>Basidiomycota</taxon>
        <taxon>Agaricomycotina</taxon>
        <taxon>Agaricomycetes</taxon>
        <taxon>Agaricomycetidae</taxon>
        <taxon>Agaricales</taxon>
        <taxon>Marasmiineae</taxon>
        <taxon>Mycenaceae</taxon>
        <taxon>Mycena</taxon>
    </lineage>
</organism>
<sequence length="95" mass="10471">RTWSFGGSGVRTPNSPCISSCSTQNASSLLFSSAWFCRTEMLTMDPVVAPGGRSTEGNSIRWARSPRRICTQFPHGGREVVFVHRGRRVGRCVQP</sequence>
<dbReference type="AlphaFoldDB" id="A0AAD2HX87"/>
<dbReference type="Proteomes" id="UP001295794">
    <property type="component" value="Unassembled WGS sequence"/>
</dbReference>
<proteinExistence type="predicted"/>